<dbReference type="Proteomes" id="UP001152795">
    <property type="component" value="Unassembled WGS sequence"/>
</dbReference>
<reference evidence="2" key="1">
    <citation type="submission" date="2020-04" db="EMBL/GenBank/DDBJ databases">
        <authorList>
            <person name="Alioto T."/>
            <person name="Alioto T."/>
            <person name="Gomez Garrido J."/>
        </authorList>
    </citation>
    <scope>NUCLEOTIDE SEQUENCE</scope>
    <source>
        <strain evidence="2">A484AB</strain>
    </source>
</reference>
<proteinExistence type="predicted"/>
<accession>A0A6S7HSB7</accession>
<evidence type="ECO:0000313" key="2">
    <source>
        <dbReference type="EMBL" id="CAB4007369.1"/>
    </source>
</evidence>
<evidence type="ECO:0000313" key="3">
    <source>
        <dbReference type="Proteomes" id="UP001152795"/>
    </source>
</evidence>
<gene>
    <name evidence="2" type="ORF">PACLA_8A077906</name>
</gene>
<evidence type="ECO:0000256" key="1">
    <source>
        <dbReference type="SAM" id="MobiDB-lite"/>
    </source>
</evidence>
<dbReference type="AlphaFoldDB" id="A0A6S7HSB7"/>
<comment type="caution">
    <text evidence="2">The sequence shown here is derived from an EMBL/GenBank/DDBJ whole genome shotgun (WGS) entry which is preliminary data.</text>
</comment>
<protein>
    <submittedName>
        <fullName evidence="2">Uncharacterized protein</fullName>
    </submittedName>
</protein>
<keyword evidence="3" id="KW-1185">Reference proteome</keyword>
<feature type="region of interest" description="Disordered" evidence="1">
    <location>
        <begin position="67"/>
        <end position="88"/>
    </location>
</feature>
<organism evidence="2 3">
    <name type="scientific">Paramuricea clavata</name>
    <name type="common">Red gorgonian</name>
    <name type="synonym">Violescent sea-whip</name>
    <dbReference type="NCBI Taxonomy" id="317549"/>
    <lineage>
        <taxon>Eukaryota</taxon>
        <taxon>Metazoa</taxon>
        <taxon>Cnidaria</taxon>
        <taxon>Anthozoa</taxon>
        <taxon>Octocorallia</taxon>
        <taxon>Malacalcyonacea</taxon>
        <taxon>Plexauridae</taxon>
        <taxon>Paramuricea</taxon>
    </lineage>
</organism>
<name>A0A6S7HSB7_PARCT</name>
<feature type="compositionally biased region" description="Basic and acidic residues" evidence="1">
    <location>
        <begin position="71"/>
        <end position="88"/>
    </location>
</feature>
<feature type="non-terminal residue" evidence="2">
    <location>
        <position position="88"/>
    </location>
</feature>
<dbReference type="EMBL" id="CACRXK020005778">
    <property type="protein sequence ID" value="CAB4007369.1"/>
    <property type="molecule type" value="Genomic_DNA"/>
</dbReference>
<feature type="non-terminal residue" evidence="2">
    <location>
        <position position="1"/>
    </location>
</feature>
<sequence length="88" mass="9867">GVGNHRMGNTSKDTSRLTADFHDNAVLGVYGRTELGMSPTNTDSLRSQFPTNLALQTTTDKFYPSNVRAHGKLEQNRNNPHREIPRRT</sequence>